<proteinExistence type="predicted"/>
<dbReference type="NCBIfam" id="NF041214">
    <property type="entry name" value="plasmid_TraB"/>
    <property type="match status" value="1"/>
</dbReference>
<dbReference type="EMBL" id="JACBYW010000002">
    <property type="protein sequence ID" value="NYH78195.1"/>
    <property type="molecule type" value="Genomic_DNA"/>
</dbReference>
<sequence length="688" mass="73966">MASQRKRGGDPAVTGGTNSEFGYQKPKGHWASRLAPYAPEWVGGLTLWPVAAGAHLWFASAEAMPWASSGLTLLGAGLTGLTYYCSRARAALVRQFATATVGVTAAWTTAATIAGPWQTPLLELWAFGGGGVAVAWSIHKALKRGGDSDEGSSNTTSDLFDKVKLSGVKPGKMEVQPNKVTGPLQLPAGEVDVSDVQKASDKIAAMLGLRKGAVRITENPDDASKATMTVVAEDVLKDPQQWPGPSHPGESILNPVELGVYENAEVVRLWLPGDKSTSRNATHVQVNGMNGSGKSGGFKLAAAEILTRRDAVLIVLDPSKGDQTVQFLQNSAAHLVTDAGGCKKLLKKLPQVITDRASQLGQWGMDQWEPAAYEQHGMPYVVLWIEEASKLLKDVDQFDTIAQEARSAGISLVISQQKSSFRQMSTDVRSQLGAALCFGVKSTEDAGYSLSDETLEAGARPEQWQNRRPGCLYLEGPGIDEELFATPGRTYLHSDEALAVDIAEHTPNAAELEASTAKTLGLPTKSHHENHSSEHNTTEQEGGTVVPLHSPSRTAEPANHDSVETDLEQLDQLEDDDEDDTDENVLALPEPHEPELEVDPDAELPAETNTTALPQPRPSLTEARANLHDWIGRQTTVFGPKDVPTELHGRDRSWSSRELARLAEDGVITPADEAGSYYPHPDDEQHAA</sequence>
<evidence type="ECO:0000256" key="4">
    <source>
        <dbReference type="SAM" id="MobiDB-lite"/>
    </source>
</evidence>
<dbReference type="InterPro" id="IPR050206">
    <property type="entry name" value="FtsK/SpoIIIE/SftA"/>
</dbReference>
<keyword evidence="5" id="KW-1133">Transmembrane helix</keyword>
<evidence type="ECO:0000256" key="5">
    <source>
        <dbReference type="SAM" id="Phobius"/>
    </source>
</evidence>
<keyword evidence="2 3" id="KW-0067">ATP-binding</keyword>
<feature type="region of interest" description="Disordered" evidence="4">
    <location>
        <begin position="1"/>
        <end position="21"/>
    </location>
</feature>
<feature type="region of interest" description="Disordered" evidence="4">
    <location>
        <begin position="575"/>
        <end position="598"/>
    </location>
</feature>
<dbReference type="RefSeq" id="WP_179534700.1">
    <property type="nucleotide sequence ID" value="NZ_JACBYW010000002.1"/>
</dbReference>
<keyword evidence="5" id="KW-0472">Membrane</keyword>
<keyword evidence="5" id="KW-0812">Transmembrane</keyword>
<dbReference type="PROSITE" id="PS50901">
    <property type="entry name" value="FTSK"/>
    <property type="match status" value="1"/>
</dbReference>
<comment type="caution">
    <text evidence="7">The sequence shown here is derived from an EMBL/GenBank/DDBJ whole genome shotgun (WGS) entry which is preliminary data.</text>
</comment>
<feature type="domain" description="FtsK" evidence="6">
    <location>
        <begin position="264"/>
        <end position="447"/>
    </location>
</feature>
<gene>
    <name evidence="7" type="ORF">FHR84_001517</name>
</gene>
<organism evidence="7 8">
    <name type="scientific">Actinopolyspora biskrensis</name>
    <dbReference type="NCBI Taxonomy" id="1470178"/>
    <lineage>
        <taxon>Bacteria</taxon>
        <taxon>Bacillati</taxon>
        <taxon>Actinomycetota</taxon>
        <taxon>Actinomycetes</taxon>
        <taxon>Actinopolysporales</taxon>
        <taxon>Actinopolysporaceae</taxon>
        <taxon>Actinopolyspora</taxon>
    </lineage>
</organism>
<accession>A0A852YYW7</accession>
<evidence type="ECO:0000259" key="6">
    <source>
        <dbReference type="PROSITE" id="PS50901"/>
    </source>
</evidence>
<feature type="transmembrane region" description="Helical" evidence="5">
    <location>
        <begin position="66"/>
        <end position="84"/>
    </location>
</feature>
<keyword evidence="8" id="KW-1185">Reference proteome</keyword>
<reference evidence="7 8" key="1">
    <citation type="submission" date="2020-07" db="EMBL/GenBank/DDBJ databases">
        <title>Genomic Encyclopedia of Type Strains, Phase III (KMG-III): the genomes of soil and plant-associated and newly described type strains.</title>
        <authorList>
            <person name="Whitman W."/>
        </authorList>
    </citation>
    <scope>NUCLEOTIDE SEQUENCE [LARGE SCALE GENOMIC DNA]</scope>
    <source>
        <strain evidence="7 8">CECT 8576</strain>
    </source>
</reference>
<dbReference type="InterPro" id="IPR027417">
    <property type="entry name" value="P-loop_NTPase"/>
</dbReference>
<dbReference type="Proteomes" id="UP000548304">
    <property type="component" value="Unassembled WGS sequence"/>
</dbReference>
<dbReference type="SUPFAM" id="SSF52540">
    <property type="entry name" value="P-loop containing nucleoside triphosphate hydrolases"/>
    <property type="match status" value="1"/>
</dbReference>
<feature type="transmembrane region" description="Helical" evidence="5">
    <location>
        <begin position="96"/>
        <end position="115"/>
    </location>
</feature>
<feature type="transmembrane region" description="Helical" evidence="5">
    <location>
        <begin position="41"/>
        <end position="60"/>
    </location>
</feature>
<evidence type="ECO:0000313" key="7">
    <source>
        <dbReference type="EMBL" id="NYH78195.1"/>
    </source>
</evidence>
<dbReference type="PANTHER" id="PTHR22683:SF41">
    <property type="entry name" value="DNA TRANSLOCASE FTSK"/>
    <property type="match status" value="1"/>
</dbReference>
<feature type="region of interest" description="Disordered" evidence="4">
    <location>
        <begin position="664"/>
        <end position="688"/>
    </location>
</feature>
<feature type="compositionally biased region" description="Basic and acidic residues" evidence="4">
    <location>
        <begin position="526"/>
        <end position="538"/>
    </location>
</feature>
<evidence type="ECO:0000256" key="3">
    <source>
        <dbReference type="PROSITE-ProRule" id="PRU00289"/>
    </source>
</evidence>
<dbReference type="PANTHER" id="PTHR22683">
    <property type="entry name" value="SPORULATION PROTEIN RELATED"/>
    <property type="match status" value="1"/>
</dbReference>
<protein>
    <recommendedName>
        <fullName evidence="6">FtsK domain-containing protein</fullName>
    </recommendedName>
</protein>
<dbReference type="Gene3D" id="3.40.50.300">
    <property type="entry name" value="P-loop containing nucleotide triphosphate hydrolases"/>
    <property type="match status" value="1"/>
</dbReference>
<evidence type="ECO:0000256" key="2">
    <source>
        <dbReference type="ARBA" id="ARBA00022840"/>
    </source>
</evidence>
<dbReference type="InterPro" id="IPR002543">
    <property type="entry name" value="FtsK_dom"/>
</dbReference>
<feature type="region of interest" description="Disordered" evidence="4">
    <location>
        <begin position="522"/>
        <end position="563"/>
    </location>
</feature>
<name>A0A852YYW7_9ACTN</name>
<feature type="binding site" evidence="3">
    <location>
        <begin position="288"/>
        <end position="295"/>
    </location>
    <ligand>
        <name>ATP</name>
        <dbReference type="ChEBI" id="CHEBI:30616"/>
    </ligand>
</feature>
<dbReference type="GO" id="GO:0005524">
    <property type="term" value="F:ATP binding"/>
    <property type="evidence" value="ECO:0007669"/>
    <property type="project" value="UniProtKB-UniRule"/>
</dbReference>
<evidence type="ECO:0000256" key="1">
    <source>
        <dbReference type="ARBA" id="ARBA00022741"/>
    </source>
</evidence>
<dbReference type="AlphaFoldDB" id="A0A852YYW7"/>
<keyword evidence="1 3" id="KW-0547">Nucleotide-binding</keyword>
<dbReference type="GO" id="GO:0003677">
    <property type="term" value="F:DNA binding"/>
    <property type="evidence" value="ECO:0007669"/>
    <property type="project" value="InterPro"/>
</dbReference>
<evidence type="ECO:0000313" key="8">
    <source>
        <dbReference type="Proteomes" id="UP000548304"/>
    </source>
</evidence>